<proteinExistence type="predicted"/>
<dbReference type="Proteomes" id="UP000831701">
    <property type="component" value="Chromosome 14"/>
</dbReference>
<sequence>RKWEFPSLESPALSGQGRSKVIKHQHVARGLSNSAKLVSSMKLYLQSVCQLGFLALCCVLITVRESDGTFVPGRCMCPQTQQVVRGNLTELMVYPKSPGCDKVTVIVTLINNKKMCLNPEAPIGKQLIRCWKR</sequence>
<keyword evidence="2" id="KW-1185">Reference proteome</keyword>
<feature type="non-terminal residue" evidence="1">
    <location>
        <position position="1"/>
    </location>
</feature>
<evidence type="ECO:0000313" key="1">
    <source>
        <dbReference type="EMBL" id="KAI3363144.1"/>
    </source>
</evidence>
<accession>A0ACB8W679</accession>
<reference evidence="1" key="1">
    <citation type="submission" date="2022-04" db="EMBL/GenBank/DDBJ databases">
        <title>Jade perch genome.</title>
        <authorList>
            <person name="Chao B."/>
        </authorList>
    </citation>
    <scope>NUCLEOTIDE SEQUENCE</scope>
    <source>
        <strain evidence="1">CB-2022</strain>
    </source>
</reference>
<comment type="caution">
    <text evidence="1">The sequence shown here is derived from an EMBL/GenBank/DDBJ whole genome shotgun (WGS) entry which is preliminary data.</text>
</comment>
<name>A0ACB8W679_9TELE</name>
<gene>
    <name evidence="1" type="ORF">L3Q82_011806</name>
</gene>
<organism evidence="1 2">
    <name type="scientific">Scortum barcoo</name>
    <name type="common">barcoo grunter</name>
    <dbReference type="NCBI Taxonomy" id="214431"/>
    <lineage>
        <taxon>Eukaryota</taxon>
        <taxon>Metazoa</taxon>
        <taxon>Chordata</taxon>
        <taxon>Craniata</taxon>
        <taxon>Vertebrata</taxon>
        <taxon>Euteleostomi</taxon>
        <taxon>Actinopterygii</taxon>
        <taxon>Neopterygii</taxon>
        <taxon>Teleostei</taxon>
        <taxon>Neoteleostei</taxon>
        <taxon>Acanthomorphata</taxon>
        <taxon>Eupercaria</taxon>
        <taxon>Centrarchiformes</taxon>
        <taxon>Terapontoidei</taxon>
        <taxon>Terapontidae</taxon>
        <taxon>Scortum</taxon>
    </lineage>
</organism>
<evidence type="ECO:0000313" key="2">
    <source>
        <dbReference type="Proteomes" id="UP000831701"/>
    </source>
</evidence>
<protein>
    <submittedName>
        <fullName evidence="1">Uncharacterized protein</fullName>
    </submittedName>
</protein>
<dbReference type="EMBL" id="CM041544">
    <property type="protein sequence ID" value="KAI3363144.1"/>
    <property type="molecule type" value="Genomic_DNA"/>
</dbReference>